<evidence type="ECO:0000259" key="6">
    <source>
        <dbReference type="Pfam" id="PF04542"/>
    </source>
</evidence>
<dbReference type="RefSeq" id="WP_259311812.1">
    <property type="nucleotide sequence ID" value="NZ_CP087164.1"/>
</dbReference>
<evidence type="ECO:0000256" key="2">
    <source>
        <dbReference type="ARBA" id="ARBA00023015"/>
    </source>
</evidence>
<dbReference type="GO" id="GO:0003677">
    <property type="term" value="F:DNA binding"/>
    <property type="evidence" value="ECO:0007669"/>
    <property type="project" value="UniProtKB-KW"/>
</dbReference>
<gene>
    <name evidence="8" type="primary">sigD_3</name>
    <name evidence="8" type="ORF">DSM104329_04189</name>
</gene>
<dbReference type="NCBIfam" id="TIGR02937">
    <property type="entry name" value="sigma70-ECF"/>
    <property type="match status" value="1"/>
</dbReference>
<keyword evidence="5" id="KW-0804">Transcription</keyword>
<dbReference type="Pfam" id="PF08281">
    <property type="entry name" value="Sigma70_r4_2"/>
    <property type="match status" value="1"/>
</dbReference>
<dbReference type="InterPro" id="IPR036388">
    <property type="entry name" value="WH-like_DNA-bd_sf"/>
</dbReference>
<accession>A0A9E7C2S8</accession>
<comment type="similarity">
    <text evidence="1">Belongs to the sigma-70 factor family. ECF subfamily.</text>
</comment>
<dbReference type="Gene3D" id="1.10.10.10">
    <property type="entry name" value="Winged helix-like DNA-binding domain superfamily/Winged helix DNA-binding domain"/>
    <property type="match status" value="1"/>
</dbReference>
<dbReference type="Pfam" id="PF04542">
    <property type="entry name" value="Sigma70_r2"/>
    <property type="match status" value="1"/>
</dbReference>
<feature type="domain" description="RNA polymerase sigma-70 region 2" evidence="6">
    <location>
        <begin position="23"/>
        <end position="90"/>
    </location>
</feature>
<dbReference type="KEGG" id="sbae:DSM104329_04189"/>
<dbReference type="InterPro" id="IPR014284">
    <property type="entry name" value="RNA_pol_sigma-70_dom"/>
</dbReference>
<dbReference type="InterPro" id="IPR013249">
    <property type="entry name" value="RNA_pol_sigma70_r4_t2"/>
</dbReference>
<dbReference type="EMBL" id="CP087164">
    <property type="protein sequence ID" value="UGS37768.1"/>
    <property type="molecule type" value="Genomic_DNA"/>
</dbReference>
<dbReference type="CDD" id="cd06171">
    <property type="entry name" value="Sigma70_r4"/>
    <property type="match status" value="1"/>
</dbReference>
<name>A0A9E7C2S8_9ACTN</name>
<evidence type="ECO:0000256" key="4">
    <source>
        <dbReference type="ARBA" id="ARBA00023125"/>
    </source>
</evidence>
<dbReference type="GO" id="GO:0006352">
    <property type="term" value="P:DNA-templated transcription initiation"/>
    <property type="evidence" value="ECO:0007669"/>
    <property type="project" value="InterPro"/>
</dbReference>
<dbReference type="Proteomes" id="UP001162834">
    <property type="component" value="Chromosome"/>
</dbReference>
<sequence length="181" mass="20242">MARVVALAVSRAKDGDREALQFLYVRYSRNIHSYVRSIVGDDHDADDVTQIVFMKLMTVLERYEQRSVPFFGWLLRLAHNTAIDHIRSRRVVPVEEVRGTDERAPTDGGELTLTVSAALGSLPSQQRDVVFMRHVVGLTPGEIAGRMGRTESSVHGLHHRGRRALREELLRMNAGPSTASA</sequence>
<reference evidence="8" key="1">
    <citation type="journal article" date="2022" name="Int. J. Syst. Evol. Microbiol.">
        <title>Pseudomonas aegrilactucae sp. nov. and Pseudomonas morbosilactucae sp. nov., pathogens causing bacterial rot of lettuce in Japan.</title>
        <authorList>
            <person name="Sawada H."/>
            <person name="Fujikawa T."/>
            <person name="Satou M."/>
        </authorList>
    </citation>
    <scope>NUCLEOTIDE SEQUENCE</scope>
    <source>
        <strain evidence="8">0166_1</strain>
    </source>
</reference>
<evidence type="ECO:0000313" key="9">
    <source>
        <dbReference type="Proteomes" id="UP001162834"/>
    </source>
</evidence>
<evidence type="ECO:0000313" key="8">
    <source>
        <dbReference type="EMBL" id="UGS37768.1"/>
    </source>
</evidence>
<evidence type="ECO:0000256" key="5">
    <source>
        <dbReference type="ARBA" id="ARBA00023163"/>
    </source>
</evidence>
<dbReference type="GO" id="GO:0016987">
    <property type="term" value="F:sigma factor activity"/>
    <property type="evidence" value="ECO:0007669"/>
    <property type="project" value="UniProtKB-KW"/>
</dbReference>
<keyword evidence="4" id="KW-0238">DNA-binding</keyword>
<proteinExistence type="inferred from homology"/>
<evidence type="ECO:0000256" key="1">
    <source>
        <dbReference type="ARBA" id="ARBA00010641"/>
    </source>
</evidence>
<keyword evidence="2" id="KW-0805">Transcription regulation</keyword>
<feature type="domain" description="RNA polymerase sigma factor 70 region 4 type 2" evidence="7">
    <location>
        <begin position="115"/>
        <end position="165"/>
    </location>
</feature>
<dbReference type="InterPro" id="IPR039425">
    <property type="entry name" value="RNA_pol_sigma-70-like"/>
</dbReference>
<evidence type="ECO:0000259" key="7">
    <source>
        <dbReference type="Pfam" id="PF08281"/>
    </source>
</evidence>
<dbReference type="InterPro" id="IPR013325">
    <property type="entry name" value="RNA_pol_sigma_r2"/>
</dbReference>
<dbReference type="InterPro" id="IPR007627">
    <property type="entry name" value="RNA_pol_sigma70_r2"/>
</dbReference>
<keyword evidence="3" id="KW-0731">Sigma factor</keyword>
<dbReference type="PANTHER" id="PTHR43133">
    <property type="entry name" value="RNA POLYMERASE ECF-TYPE SIGMA FACTO"/>
    <property type="match status" value="1"/>
</dbReference>
<evidence type="ECO:0000256" key="3">
    <source>
        <dbReference type="ARBA" id="ARBA00023082"/>
    </source>
</evidence>
<dbReference type="AlphaFoldDB" id="A0A9E7C2S8"/>
<organism evidence="8 9">
    <name type="scientific">Capillimicrobium parvum</name>
    <dbReference type="NCBI Taxonomy" id="2884022"/>
    <lineage>
        <taxon>Bacteria</taxon>
        <taxon>Bacillati</taxon>
        <taxon>Actinomycetota</taxon>
        <taxon>Thermoleophilia</taxon>
        <taxon>Solirubrobacterales</taxon>
        <taxon>Capillimicrobiaceae</taxon>
        <taxon>Capillimicrobium</taxon>
    </lineage>
</organism>
<keyword evidence="9" id="KW-1185">Reference proteome</keyword>
<dbReference type="SUPFAM" id="SSF88659">
    <property type="entry name" value="Sigma3 and sigma4 domains of RNA polymerase sigma factors"/>
    <property type="match status" value="1"/>
</dbReference>
<dbReference type="SUPFAM" id="SSF88946">
    <property type="entry name" value="Sigma2 domain of RNA polymerase sigma factors"/>
    <property type="match status" value="1"/>
</dbReference>
<dbReference type="InterPro" id="IPR013324">
    <property type="entry name" value="RNA_pol_sigma_r3/r4-like"/>
</dbReference>
<protein>
    <submittedName>
        <fullName evidence="8">ECF RNA polymerase sigma factor SigD</fullName>
    </submittedName>
</protein>
<dbReference type="Gene3D" id="1.10.1740.10">
    <property type="match status" value="1"/>
</dbReference>
<dbReference type="PANTHER" id="PTHR43133:SF8">
    <property type="entry name" value="RNA POLYMERASE SIGMA FACTOR HI_1459-RELATED"/>
    <property type="match status" value="1"/>
</dbReference>